<dbReference type="PANTHER" id="PTHR32282:SF33">
    <property type="entry name" value="PEPTIDOGLYCAN GLYCOSYLTRANSFERASE"/>
    <property type="match status" value="1"/>
</dbReference>
<dbReference type="InterPro" id="IPR050396">
    <property type="entry name" value="Glycosyltr_51/Transpeptidase"/>
</dbReference>
<organism evidence="12 13">
    <name type="scientific">Planomonospora parontospora</name>
    <dbReference type="NCBI Taxonomy" id="58119"/>
    <lineage>
        <taxon>Bacteria</taxon>
        <taxon>Bacillati</taxon>
        <taxon>Actinomycetota</taxon>
        <taxon>Actinomycetes</taxon>
        <taxon>Streptosporangiales</taxon>
        <taxon>Streptosporangiaceae</taxon>
        <taxon>Planomonospora</taxon>
    </lineage>
</organism>
<dbReference type="GO" id="GO:0006508">
    <property type="term" value="P:proteolysis"/>
    <property type="evidence" value="ECO:0007669"/>
    <property type="project" value="UniProtKB-KW"/>
</dbReference>
<dbReference type="AlphaFoldDB" id="A0AA37F2H7"/>
<accession>A0AA37F2H7</accession>
<gene>
    <name evidence="12" type="ORF">GCM10010126_04700</name>
</gene>
<reference evidence="12" key="2">
    <citation type="submission" date="2022-09" db="EMBL/GenBank/DDBJ databases">
        <authorList>
            <person name="Sun Q."/>
            <person name="Ohkuma M."/>
        </authorList>
    </citation>
    <scope>NUCLEOTIDE SEQUENCE</scope>
    <source>
        <strain evidence="12">JCM 3093</strain>
    </source>
</reference>
<keyword evidence="6" id="KW-0511">Multifunctional enzyme</keyword>
<dbReference type="GO" id="GO:0009252">
    <property type="term" value="P:peptidoglycan biosynthetic process"/>
    <property type="evidence" value="ECO:0007669"/>
    <property type="project" value="TreeGrafter"/>
</dbReference>
<dbReference type="InterPro" id="IPR012338">
    <property type="entry name" value="Beta-lactam/transpept-like"/>
</dbReference>
<dbReference type="Pfam" id="PF00912">
    <property type="entry name" value="Transgly"/>
    <property type="match status" value="1"/>
</dbReference>
<keyword evidence="2" id="KW-0645">Protease</keyword>
<evidence type="ECO:0000259" key="10">
    <source>
        <dbReference type="Pfam" id="PF00905"/>
    </source>
</evidence>
<evidence type="ECO:0000256" key="8">
    <source>
        <dbReference type="ARBA" id="ARBA00049902"/>
    </source>
</evidence>
<keyword evidence="5" id="KW-0378">Hydrolase</keyword>
<evidence type="ECO:0000313" key="12">
    <source>
        <dbReference type="EMBL" id="GGK48058.1"/>
    </source>
</evidence>
<dbReference type="Pfam" id="PF00905">
    <property type="entry name" value="Transpeptidase"/>
    <property type="match status" value="1"/>
</dbReference>
<dbReference type="RefSeq" id="WP_204054221.1">
    <property type="nucleotide sequence ID" value="NZ_BMQD01000001.1"/>
</dbReference>
<dbReference type="GO" id="GO:0008658">
    <property type="term" value="F:penicillin binding"/>
    <property type="evidence" value="ECO:0007669"/>
    <property type="project" value="InterPro"/>
</dbReference>
<feature type="compositionally biased region" description="Basic and acidic residues" evidence="9">
    <location>
        <begin position="734"/>
        <end position="743"/>
    </location>
</feature>
<dbReference type="InterPro" id="IPR023346">
    <property type="entry name" value="Lysozyme-like_dom_sf"/>
</dbReference>
<comment type="caution">
    <text evidence="12">The sequence shown here is derived from an EMBL/GenBank/DDBJ whole genome shotgun (WGS) entry which is preliminary data.</text>
</comment>
<name>A0AA37F2H7_9ACTN</name>
<dbReference type="GO" id="GO:0030288">
    <property type="term" value="C:outer membrane-bounded periplasmic space"/>
    <property type="evidence" value="ECO:0007669"/>
    <property type="project" value="TreeGrafter"/>
</dbReference>
<evidence type="ECO:0000256" key="2">
    <source>
        <dbReference type="ARBA" id="ARBA00022670"/>
    </source>
</evidence>
<dbReference type="Gene3D" id="3.40.710.10">
    <property type="entry name" value="DD-peptidase/beta-lactamase superfamily"/>
    <property type="match status" value="1"/>
</dbReference>
<feature type="domain" description="Penicillin-binding protein transpeptidase" evidence="10">
    <location>
        <begin position="369"/>
        <end position="631"/>
    </location>
</feature>
<evidence type="ECO:0000256" key="1">
    <source>
        <dbReference type="ARBA" id="ARBA00022645"/>
    </source>
</evidence>
<keyword evidence="3" id="KW-0328">Glycosyltransferase</keyword>
<evidence type="ECO:0000256" key="5">
    <source>
        <dbReference type="ARBA" id="ARBA00022801"/>
    </source>
</evidence>
<dbReference type="SUPFAM" id="SSF53955">
    <property type="entry name" value="Lysozyme-like"/>
    <property type="match status" value="1"/>
</dbReference>
<comment type="catalytic activity">
    <reaction evidence="7">
        <text>Preferential cleavage: (Ac)2-L-Lys-D-Ala-|-D-Ala. Also transpeptidation of peptidyl-alanyl moieties that are N-acyl substituents of D-alanine.</text>
        <dbReference type="EC" id="3.4.16.4"/>
    </reaction>
</comment>
<comment type="catalytic activity">
    <reaction evidence="8">
        <text>[GlcNAc-(1-&gt;4)-Mur2Ac(oyl-L-Ala-gamma-D-Glu-L-Lys-D-Ala-D-Ala)](n)-di-trans,octa-cis-undecaprenyl diphosphate + beta-D-GlcNAc-(1-&gt;4)-Mur2Ac(oyl-L-Ala-gamma-D-Glu-L-Lys-D-Ala-D-Ala)-di-trans,octa-cis-undecaprenyl diphosphate = [GlcNAc-(1-&gt;4)-Mur2Ac(oyl-L-Ala-gamma-D-Glu-L-Lys-D-Ala-D-Ala)](n+1)-di-trans,octa-cis-undecaprenyl diphosphate + di-trans,octa-cis-undecaprenyl diphosphate + H(+)</text>
        <dbReference type="Rhea" id="RHEA:23708"/>
        <dbReference type="Rhea" id="RHEA-COMP:9602"/>
        <dbReference type="Rhea" id="RHEA-COMP:9603"/>
        <dbReference type="ChEBI" id="CHEBI:15378"/>
        <dbReference type="ChEBI" id="CHEBI:58405"/>
        <dbReference type="ChEBI" id="CHEBI:60033"/>
        <dbReference type="ChEBI" id="CHEBI:78435"/>
        <dbReference type="EC" id="2.4.99.28"/>
    </reaction>
</comment>
<evidence type="ECO:0000256" key="6">
    <source>
        <dbReference type="ARBA" id="ARBA00023268"/>
    </source>
</evidence>
<dbReference type="SUPFAM" id="SSF56601">
    <property type="entry name" value="beta-lactamase/transpeptidase-like"/>
    <property type="match status" value="1"/>
</dbReference>
<keyword evidence="1 12" id="KW-0121">Carboxypeptidase</keyword>
<dbReference type="PANTHER" id="PTHR32282">
    <property type="entry name" value="BINDING PROTEIN TRANSPEPTIDASE, PUTATIVE-RELATED"/>
    <property type="match status" value="1"/>
</dbReference>
<evidence type="ECO:0000256" key="3">
    <source>
        <dbReference type="ARBA" id="ARBA00022676"/>
    </source>
</evidence>
<dbReference type="InterPro" id="IPR036950">
    <property type="entry name" value="PBP_transglycosylase"/>
</dbReference>
<evidence type="ECO:0000313" key="13">
    <source>
        <dbReference type="Proteomes" id="UP000627984"/>
    </source>
</evidence>
<sequence length="778" mass="84175">MTSRRDRRDDDARRGPVACLCVLAVCGLLAGLLTTAAALPLVGAADLAAEQAAGVFADLPSGPREDPLPERTVLLDSRGRPFAQFYTENRTVVGLDAVAPVMRKAIVAVEDARFFEHGGLDVKGTLRALITNTQAGGVRQGGSSLTQQLVKNILVANAETDAERARAQAPNLRRKITELRYALALEKKYTKPEILERYLNIAYFGAGAFGVEAAARRFFSVPASRLTLPQAAALAGAVRTPYGTDPSLGERQRRRLKQRRDLVLDRMAEVGAVTPAAARAARRAPLGIRLRPEPGGCAASAYPYFCVYVHRELLTNPAFGHTRAERERRLARGGLVLRTTLDPVAQRAAERAIRARVSPRDTEVAAEAMVEPGTGRIRALAASKEYGRNPGDRRNGPRTTFNLPADVVHGGGMGLQAGSTFKVFTLATALRQGWRFGRGFVTPGRFVPRQGFADCRGRPVNDPGARIFNADGGGRGGAFSLSTGTWKSVNVFFMMLERRVGLCPVVRTARALGVVRADGTPLREVPTFTLGINEMDPLTVAAAYAAFAARGRYCRPAAITAITDRDGGRVPVPPACHQAIDRGVADAVNRVLSGVFSRGTMRGQGIGRPAAGKTGTNNGYTSAWFAGYTPQLAAAVSVGDIRGSYRHPLRNVEIGGRYYGSVQGASLPGPIWTASMSAALRGRPALPFRAPDLKRFGGGSIPGYVPPSADGPRERGAGRGRGRTGTWQPPGRAWKRDRGWHRPDRVRKRDRGWQRPGRRWQFPERPWKRGRGWRDPDR</sequence>
<dbReference type="Proteomes" id="UP000627984">
    <property type="component" value="Unassembled WGS sequence"/>
</dbReference>
<dbReference type="GO" id="GO:0009002">
    <property type="term" value="F:serine-type D-Ala-D-Ala carboxypeptidase activity"/>
    <property type="evidence" value="ECO:0007669"/>
    <property type="project" value="UniProtKB-EC"/>
</dbReference>
<evidence type="ECO:0000256" key="7">
    <source>
        <dbReference type="ARBA" id="ARBA00034000"/>
    </source>
</evidence>
<protein>
    <submittedName>
        <fullName evidence="12">Carboxypeptidase</fullName>
    </submittedName>
</protein>
<evidence type="ECO:0000259" key="11">
    <source>
        <dbReference type="Pfam" id="PF00912"/>
    </source>
</evidence>
<dbReference type="Gene3D" id="1.10.3810.10">
    <property type="entry name" value="Biosynthetic peptidoglycan transglycosylase-like"/>
    <property type="match status" value="1"/>
</dbReference>
<dbReference type="EMBL" id="BMQD01000001">
    <property type="protein sequence ID" value="GGK48058.1"/>
    <property type="molecule type" value="Genomic_DNA"/>
</dbReference>
<feature type="compositionally biased region" description="Basic and acidic residues" evidence="9">
    <location>
        <begin position="761"/>
        <end position="778"/>
    </location>
</feature>
<dbReference type="InterPro" id="IPR001264">
    <property type="entry name" value="Glyco_trans_51"/>
</dbReference>
<dbReference type="InterPro" id="IPR001460">
    <property type="entry name" value="PCN-bd_Tpept"/>
</dbReference>
<evidence type="ECO:0000256" key="9">
    <source>
        <dbReference type="SAM" id="MobiDB-lite"/>
    </source>
</evidence>
<feature type="region of interest" description="Disordered" evidence="9">
    <location>
        <begin position="699"/>
        <end position="778"/>
    </location>
</feature>
<dbReference type="GO" id="GO:0008955">
    <property type="term" value="F:peptidoglycan glycosyltransferase activity"/>
    <property type="evidence" value="ECO:0007669"/>
    <property type="project" value="UniProtKB-EC"/>
</dbReference>
<evidence type="ECO:0000256" key="4">
    <source>
        <dbReference type="ARBA" id="ARBA00022679"/>
    </source>
</evidence>
<keyword evidence="4" id="KW-0808">Transferase</keyword>
<reference evidence="12" key="1">
    <citation type="journal article" date="2014" name="Int. J. Syst. Evol. Microbiol.">
        <title>Complete genome sequence of Corynebacterium casei LMG S-19264T (=DSM 44701T), isolated from a smear-ripened cheese.</title>
        <authorList>
            <consortium name="US DOE Joint Genome Institute (JGI-PGF)"/>
            <person name="Walter F."/>
            <person name="Albersmeier A."/>
            <person name="Kalinowski J."/>
            <person name="Ruckert C."/>
        </authorList>
    </citation>
    <scope>NUCLEOTIDE SEQUENCE</scope>
    <source>
        <strain evidence="12">JCM 3093</strain>
    </source>
</reference>
<feature type="domain" description="Glycosyl transferase family 51" evidence="11">
    <location>
        <begin position="79"/>
        <end position="267"/>
    </location>
</feature>
<proteinExistence type="predicted"/>